<feature type="region of interest" description="Disordered" evidence="1">
    <location>
        <begin position="276"/>
        <end position="295"/>
    </location>
</feature>
<dbReference type="CDD" id="cd11614">
    <property type="entry name" value="SAF_CpaB_FlgA_like"/>
    <property type="match status" value="1"/>
</dbReference>
<proteinExistence type="predicted"/>
<organism evidence="3 4">
    <name type="scientific">Mariprofundus aestuarium</name>
    <dbReference type="NCBI Taxonomy" id="1921086"/>
    <lineage>
        <taxon>Bacteria</taxon>
        <taxon>Pseudomonadati</taxon>
        <taxon>Pseudomonadota</taxon>
        <taxon>Candidatius Mariprofundia</taxon>
        <taxon>Mariprofundales</taxon>
        <taxon>Mariprofundaceae</taxon>
        <taxon>Mariprofundus</taxon>
    </lineage>
</organism>
<protein>
    <submittedName>
        <fullName evidence="3">Pilus assembly protein CpaB</fullName>
    </submittedName>
</protein>
<dbReference type="InterPro" id="IPR017592">
    <property type="entry name" value="Pilus_assmbl_Flp-typ_CpaB"/>
</dbReference>
<evidence type="ECO:0000313" key="4">
    <source>
        <dbReference type="Proteomes" id="UP000231701"/>
    </source>
</evidence>
<accession>A0A2K8L4K7</accession>
<evidence type="ECO:0000259" key="2">
    <source>
        <dbReference type="SMART" id="SM00858"/>
    </source>
</evidence>
<keyword evidence="4" id="KW-1185">Reference proteome</keyword>
<dbReference type="KEGG" id="maes:Ga0123461_1500"/>
<dbReference type="InterPro" id="IPR031571">
    <property type="entry name" value="RcpC_dom"/>
</dbReference>
<feature type="compositionally biased region" description="Polar residues" evidence="1">
    <location>
        <begin position="278"/>
        <end position="295"/>
    </location>
</feature>
<feature type="domain" description="SAF" evidence="2">
    <location>
        <begin position="42"/>
        <end position="107"/>
    </location>
</feature>
<dbReference type="NCBIfam" id="TIGR03177">
    <property type="entry name" value="pilus_cpaB"/>
    <property type="match status" value="1"/>
</dbReference>
<dbReference type="AlphaFoldDB" id="A0A2K8L4K7"/>
<gene>
    <name evidence="3" type="ORF">Ga0123461_1500</name>
</gene>
<dbReference type="EMBL" id="CP018799">
    <property type="protein sequence ID" value="ATX79914.1"/>
    <property type="molecule type" value="Genomic_DNA"/>
</dbReference>
<sequence length="295" mass="31344">MQKRAIIMLLVALIMGGIAVSLVNTAIDQKEQEPGVAALTVTPVVVASVNLEIGTRLSDVMLKVVDWPKEAAPEGLYTSIETVLGEEPPVVVKEIRKGEALLPYKLSGQGARGGLTPRIENEMRAMTISVNEVRGVAGFVLPGDRVDILYTSAVPDKKNAYITKSLLQNMLVLGVDQSSSEKEDKPQIVNAVTLLVSPQQGKILTLAGKAGDLTLLLRNEADVSLSTDGNLSTSDIDKMGKKASLAKSGKGTGNYTNVQVIRGLSTRNYTVKLATPVKTPTSNNPGTVQQERGGK</sequence>
<dbReference type="Pfam" id="PF08666">
    <property type="entry name" value="SAF"/>
    <property type="match status" value="1"/>
</dbReference>
<evidence type="ECO:0000256" key="1">
    <source>
        <dbReference type="SAM" id="MobiDB-lite"/>
    </source>
</evidence>
<dbReference type="SMART" id="SM00858">
    <property type="entry name" value="SAF"/>
    <property type="match status" value="1"/>
</dbReference>
<dbReference type="Pfam" id="PF16976">
    <property type="entry name" value="RcpC"/>
    <property type="match status" value="1"/>
</dbReference>
<dbReference type="RefSeq" id="WP_100277746.1">
    <property type="nucleotide sequence ID" value="NZ_CP018799.1"/>
</dbReference>
<dbReference type="InterPro" id="IPR013974">
    <property type="entry name" value="SAF"/>
</dbReference>
<dbReference type="OrthoDB" id="5290146at2"/>
<name>A0A2K8L4K7_MARES</name>
<evidence type="ECO:0000313" key="3">
    <source>
        <dbReference type="EMBL" id="ATX79914.1"/>
    </source>
</evidence>
<reference evidence="3 4" key="1">
    <citation type="submission" date="2016-12" db="EMBL/GenBank/DDBJ databases">
        <title>Isolation and genomic insights into novel planktonic Zetaproteobacteria from stratified waters of the Chesapeake Bay.</title>
        <authorList>
            <person name="McAllister S.M."/>
            <person name="Kato S."/>
            <person name="Chan C.S."/>
            <person name="Chiu B.K."/>
            <person name="Field E.K."/>
        </authorList>
    </citation>
    <scope>NUCLEOTIDE SEQUENCE [LARGE SCALE GENOMIC DNA]</scope>
    <source>
        <strain evidence="3 4">CP-5</strain>
    </source>
</reference>
<dbReference type="Proteomes" id="UP000231701">
    <property type="component" value="Chromosome"/>
</dbReference>